<keyword evidence="1" id="KW-0175">Coiled coil</keyword>
<feature type="coiled-coil region" evidence="1">
    <location>
        <begin position="212"/>
        <end position="239"/>
    </location>
</feature>
<dbReference type="RefSeq" id="WP_073476335.1">
    <property type="nucleotide sequence ID" value="NZ_FQZU01000014.1"/>
</dbReference>
<organism evidence="3 4">
    <name type="scientific">Desulfatibacillum alkenivorans DSM 16219</name>
    <dbReference type="NCBI Taxonomy" id="1121393"/>
    <lineage>
        <taxon>Bacteria</taxon>
        <taxon>Pseudomonadati</taxon>
        <taxon>Thermodesulfobacteriota</taxon>
        <taxon>Desulfobacteria</taxon>
        <taxon>Desulfobacterales</taxon>
        <taxon>Desulfatibacillaceae</taxon>
        <taxon>Desulfatibacillum</taxon>
    </lineage>
</organism>
<feature type="region of interest" description="Disordered" evidence="2">
    <location>
        <begin position="1"/>
        <end position="25"/>
    </location>
</feature>
<dbReference type="STRING" id="1121393.SAMN02745216_02533"/>
<accession>A0A1M6N6K6</accession>
<proteinExistence type="predicted"/>
<evidence type="ECO:0000256" key="2">
    <source>
        <dbReference type="SAM" id="MobiDB-lite"/>
    </source>
</evidence>
<reference evidence="4" key="1">
    <citation type="submission" date="2016-11" db="EMBL/GenBank/DDBJ databases">
        <authorList>
            <person name="Varghese N."/>
            <person name="Submissions S."/>
        </authorList>
    </citation>
    <scope>NUCLEOTIDE SEQUENCE [LARGE SCALE GENOMIC DNA]</scope>
    <source>
        <strain evidence="4">DSM 16219</strain>
    </source>
</reference>
<keyword evidence="4" id="KW-1185">Reference proteome</keyword>
<evidence type="ECO:0000313" key="3">
    <source>
        <dbReference type="EMBL" id="SHJ91368.1"/>
    </source>
</evidence>
<evidence type="ECO:0000256" key="1">
    <source>
        <dbReference type="SAM" id="Coils"/>
    </source>
</evidence>
<dbReference type="Proteomes" id="UP000183994">
    <property type="component" value="Unassembled WGS sequence"/>
</dbReference>
<protein>
    <submittedName>
        <fullName evidence="3">Uncharacterized protein</fullName>
    </submittedName>
</protein>
<name>A0A1M6N6K6_9BACT</name>
<evidence type="ECO:0000313" key="4">
    <source>
        <dbReference type="Proteomes" id="UP000183994"/>
    </source>
</evidence>
<dbReference type="OrthoDB" id="5419568at2"/>
<dbReference type="EMBL" id="FQZU01000014">
    <property type="protein sequence ID" value="SHJ91368.1"/>
    <property type="molecule type" value="Genomic_DNA"/>
</dbReference>
<gene>
    <name evidence="3" type="ORF">SAMN02745216_02533</name>
</gene>
<sequence length="242" mass="26919">MADSKPSKNRKAADTLTPTKRESEPVDMAMVDKAVTHINEIANKTMYKGSIEIGEYVLDKFYGGDVEQASSRNPHKPASYQALCKREDLVVAPAWLSVAVRVAAQERWFAGNNIDISGLSYTHKAELAKIDNGAKKKSLVKKVLDKGLSSRQLADEIKKITAKTGAKALSAPQVKAKLERTTRLLSDDRLLDFLSDTTKLKSLRDETRTALKSEAEQLVESMEEVIGRYKELIQVLEKKEVK</sequence>
<dbReference type="AlphaFoldDB" id="A0A1M6N6K6"/>